<feature type="transmembrane region" description="Helical" evidence="11">
    <location>
        <begin position="299"/>
        <end position="318"/>
    </location>
</feature>
<dbReference type="AlphaFoldDB" id="A0A916YBY8"/>
<evidence type="ECO:0000256" key="3">
    <source>
        <dbReference type="ARBA" id="ARBA00007931"/>
    </source>
</evidence>
<dbReference type="EC" id="3.4.24.-" evidence="11"/>
<dbReference type="GO" id="GO:0006508">
    <property type="term" value="P:proteolysis"/>
    <property type="evidence" value="ECO:0007669"/>
    <property type="project" value="UniProtKB-KW"/>
</dbReference>
<dbReference type="EMBL" id="BMJJ01000015">
    <property type="protein sequence ID" value="GGD39423.1"/>
    <property type="molecule type" value="Genomic_DNA"/>
</dbReference>
<comment type="similarity">
    <text evidence="3 11">Belongs to the peptidase M50B family.</text>
</comment>
<keyword evidence="7 11" id="KW-0862">Zinc</keyword>
<accession>A0A916YBY8</accession>
<evidence type="ECO:0000256" key="9">
    <source>
        <dbReference type="ARBA" id="ARBA00023049"/>
    </source>
</evidence>
<dbReference type="GO" id="GO:0004222">
    <property type="term" value="F:metalloendopeptidase activity"/>
    <property type="evidence" value="ECO:0007669"/>
    <property type="project" value="InterPro"/>
</dbReference>
<dbReference type="CDD" id="cd23081">
    <property type="entry name" value="cpPDZ_EcRseP-like"/>
    <property type="match status" value="1"/>
</dbReference>
<dbReference type="SUPFAM" id="SSF50156">
    <property type="entry name" value="PDZ domain-like"/>
    <property type="match status" value="1"/>
</dbReference>
<keyword evidence="8 11" id="KW-1133">Transmembrane helix</keyword>
<dbReference type="GO" id="GO:0046872">
    <property type="term" value="F:metal ion binding"/>
    <property type="evidence" value="ECO:0007669"/>
    <property type="project" value="UniProtKB-KW"/>
</dbReference>
<dbReference type="Pfam" id="PF02163">
    <property type="entry name" value="Peptidase_M50"/>
    <property type="match status" value="1"/>
</dbReference>
<evidence type="ECO:0000256" key="2">
    <source>
        <dbReference type="ARBA" id="ARBA00004141"/>
    </source>
</evidence>
<proteinExistence type="inferred from homology"/>
<evidence type="ECO:0000256" key="8">
    <source>
        <dbReference type="ARBA" id="ARBA00022989"/>
    </source>
</evidence>
<keyword evidence="5 11" id="KW-0812">Transmembrane</keyword>
<reference evidence="13" key="2">
    <citation type="submission" date="2020-09" db="EMBL/GenBank/DDBJ databases">
        <authorList>
            <person name="Sun Q."/>
            <person name="Zhou Y."/>
        </authorList>
    </citation>
    <scope>NUCLEOTIDE SEQUENCE</scope>
    <source>
        <strain evidence="13">CGMCC 1.15493</strain>
    </source>
</reference>
<keyword evidence="9 11" id="KW-0482">Metalloprotease</keyword>
<dbReference type="Gene3D" id="2.30.42.10">
    <property type="match status" value="1"/>
</dbReference>
<comment type="caution">
    <text evidence="13">The sequence shown here is derived from an EMBL/GenBank/DDBJ whole genome shotgun (WGS) entry which is preliminary data.</text>
</comment>
<keyword evidence="10 11" id="KW-0472">Membrane</keyword>
<dbReference type="InterPro" id="IPR036034">
    <property type="entry name" value="PDZ_sf"/>
</dbReference>
<evidence type="ECO:0000256" key="1">
    <source>
        <dbReference type="ARBA" id="ARBA00001947"/>
    </source>
</evidence>
<protein>
    <recommendedName>
        <fullName evidence="11">Zinc metalloprotease</fullName>
        <ecNumber evidence="11">3.4.24.-</ecNumber>
    </recommendedName>
</protein>
<dbReference type="InterPro" id="IPR004387">
    <property type="entry name" value="Pept_M50_Zn"/>
</dbReference>
<comment type="cofactor">
    <cofactor evidence="1 11">
        <name>Zn(2+)</name>
        <dbReference type="ChEBI" id="CHEBI:29105"/>
    </cofactor>
</comment>
<dbReference type="GO" id="GO:0016020">
    <property type="term" value="C:membrane"/>
    <property type="evidence" value="ECO:0007669"/>
    <property type="project" value="UniProtKB-SubCell"/>
</dbReference>
<evidence type="ECO:0000259" key="12">
    <source>
        <dbReference type="PROSITE" id="PS50106"/>
    </source>
</evidence>
<evidence type="ECO:0000256" key="11">
    <source>
        <dbReference type="RuleBase" id="RU362031"/>
    </source>
</evidence>
<dbReference type="InterPro" id="IPR008915">
    <property type="entry name" value="Peptidase_M50"/>
</dbReference>
<evidence type="ECO:0000313" key="14">
    <source>
        <dbReference type="Proteomes" id="UP000613160"/>
    </source>
</evidence>
<name>A0A916YBY8_9HYPH</name>
<feature type="transmembrane region" description="Helical" evidence="11">
    <location>
        <begin position="118"/>
        <end position="142"/>
    </location>
</feature>
<keyword evidence="11" id="KW-0479">Metal-binding</keyword>
<evidence type="ECO:0000256" key="5">
    <source>
        <dbReference type="ARBA" id="ARBA00022692"/>
    </source>
</evidence>
<dbReference type="NCBIfam" id="TIGR00054">
    <property type="entry name" value="RIP metalloprotease RseP"/>
    <property type="match status" value="1"/>
</dbReference>
<dbReference type="RefSeq" id="WP_188854949.1">
    <property type="nucleotide sequence ID" value="NZ_BMJJ01000015.1"/>
</dbReference>
<dbReference type="InterPro" id="IPR041489">
    <property type="entry name" value="PDZ_6"/>
</dbReference>
<dbReference type="CDD" id="cd06163">
    <property type="entry name" value="S2P-M50_PDZ_RseP-like"/>
    <property type="match status" value="1"/>
</dbReference>
<dbReference type="Pfam" id="PF17820">
    <property type="entry name" value="PDZ_6"/>
    <property type="match status" value="1"/>
</dbReference>
<evidence type="ECO:0000313" key="13">
    <source>
        <dbReference type="EMBL" id="GGD39423.1"/>
    </source>
</evidence>
<evidence type="ECO:0000256" key="7">
    <source>
        <dbReference type="ARBA" id="ARBA00022833"/>
    </source>
</evidence>
<keyword evidence="4" id="KW-0645">Protease</keyword>
<keyword evidence="6 11" id="KW-0378">Hydrolase</keyword>
<feature type="transmembrane region" description="Helical" evidence="11">
    <location>
        <begin position="43"/>
        <end position="61"/>
    </location>
</feature>
<dbReference type="PROSITE" id="PS50106">
    <property type="entry name" value="PDZ"/>
    <property type="match status" value="1"/>
</dbReference>
<evidence type="ECO:0000256" key="4">
    <source>
        <dbReference type="ARBA" id="ARBA00022670"/>
    </source>
</evidence>
<dbReference type="Proteomes" id="UP000613160">
    <property type="component" value="Unassembled WGS sequence"/>
</dbReference>
<evidence type="ECO:0000256" key="10">
    <source>
        <dbReference type="ARBA" id="ARBA00023136"/>
    </source>
</evidence>
<dbReference type="PANTHER" id="PTHR42837">
    <property type="entry name" value="REGULATOR OF SIGMA-E PROTEASE RSEP"/>
    <property type="match status" value="1"/>
</dbReference>
<feature type="transmembrane region" description="Helical" evidence="11">
    <location>
        <begin position="6"/>
        <end position="31"/>
    </location>
</feature>
<comment type="subcellular location">
    <subcellularLocation>
        <location evidence="2">Membrane</location>
        <topology evidence="2">Multi-pass membrane protein</topology>
    </subcellularLocation>
</comment>
<dbReference type="InterPro" id="IPR001478">
    <property type="entry name" value="PDZ"/>
</dbReference>
<keyword evidence="14" id="KW-1185">Reference proteome</keyword>
<organism evidence="13 14">
    <name type="scientific">Aureimonas glaciei</name>
    <dbReference type="NCBI Taxonomy" id="1776957"/>
    <lineage>
        <taxon>Bacteria</taxon>
        <taxon>Pseudomonadati</taxon>
        <taxon>Pseudomonadota</taxon>
        <taxon>Alphaproteobacteria</taxon>
        <taxon>Hyphomicrobiales</taxon>
        <taxon>Aurantimonadaceae</taxon>
        <taxon>Aureimonas</taxon>
    </lineage>
</organism>
<gene>
    <name evidence="13" type="ORF">GCM10011335_47660</name>
</gene>
<reference evidence="13" key="1">
    <citation type="journal article" date="2014" name="Int. J. Syst. Evol. Microbiol.">
        <title>Complete genome sequence of Corynebacterium casei LMG S-19264T (=DSM 44701T), isolated from a smear-ripened cheese.</title>
        <authorList>
            <consortium name="US DOE Joint Genome Institute (JGI-PGF)"/>
            <person name="Walter F."/>
            <person name="Albersmeier A."/>
            <person name="Kalinowski J."/>
            <person name="Ruckert C."/>
        </authorList>
    </citation>
    <scope>NUCLEOTIDE SEQUENCE</scope>
    <source>
        <strain evidence="13">CGMCC 1.15493</strain>
    </source>
</reference>
<sequence length="379" mass="40677">MDVSSFFAMIWDTALIKIIPFLFVLTVIVFFHELGHFLVGRLCGIKVLAFSVGFGPELIGFNDRQGTRWKLCAIPLGGYVKFLGDENVASVPDNAAVARMDEAERQKSFPAQSVARRAATVAAGPIANFILAIAIFAGVAYFNGRVVGDPIVAEVRAESPAAEAGILAGDRIVALDGNEVTFFGDILEYVSTRANVPIDVAVERAGATLHLQVTPRNVTQTDAFGNEVTGPLMGLVATRESSSFRTEKLSAVESVRYGAEQTWFFTSHTASFIGGIFTGNQAADQIGGPIRIAGISSQVATLGFAALLILAAQLSISIGLLNLVPIPMLDGGHLLFYAYEALRGRPLSEKVQEFGFRIGIVLVLSLMLFAVWNDISWMT</sequence>
<feature type="domain" description="PDZ" evidence="12">
    <location>
        <begin position="151"/>
        <end position="217"/>
    </location>
</feature>
<evidence type="ECO:0000256" key="6">
    <source>
        <dbReference type="ARBA" id="ARBA00022801"/>
    </source>
</evidence>
<dbReference type="PANTHER" id="PTHR42837:SF2">
    <property type="entry name" value="MEMBRANE METALLOPROTEASE ARASP2, CHLOROPLASTIC-RELATED"/>
    <property type="match status" value="1"/>
</dbReference>
<feature type="transmembrane region" description="Helical" evidence="11">
    <location>
        <begin position="354"/>
        <end position="372"/>
    </location>
</feature>